<proteinExistence type="predicted"/>
<dbReference type="InterPro" id="IPR036390">
    <property type="entry name" value="WH_DNA-bd_sf"/>
</dbReference>
<evidence type="ECO:0000259" key="4">
    <source>
        <dbReference type="PROSITE" id="PS51118"/>
    </source>
</evidence>
<gene>
    <name evidence="5" type="ORF">EV147_5174</name>
</gene>
<dbReference type="PANTHER" id="PTHR33204">
    <property type="entry name" value="TRANSCRIPTIONAL REGULATOR, MARR FAMILY"/>
    <property type="match status" value="1"/>
</dbReference>
<evidence type="ECO:0000313" key="5">
    <source>
        <dbReference type="EMBL" id="RZT28861.1"/>
    </source>
</evidence>
<dbReference type="EMBL" id="SGXM01000015">
    <property type="protein sequence ID" value="RZT28861.1"/>
    <property type="molecule type" value="Genomic_DNA"/>
</dbReference>
<dbReference type="PANTHER" id="PTHR33204:SF18">
    <property type="entry name" value="TRANSCRIPTIONAL REGULATORY PROTEIN"/>
    <property type="match status" value="1"/>
</dbReference>
<dbReference type="InterPro" id="IPR002577">
    <property type="entry name" value="HTH_HxlR"/>
</dbReference>
<dbReference type="PROSITE" id="PS51118">
    <property type="entry name" value="HTH_HXLR"/>
    <property type="match status" value="1"/>
</dbReference>
<feature type="domain" description="HTH hxlR-type" evidence="4">
    <location>
        <begin position="11"/>
        <end position="108"/>
    </location>
</feature>
<evidence type="ECO:0000256" key="2">
    <source>
        <dbReference type="ARBA" id="ARBA00023125"/>
    </source>
</evidence>
<dbReference type="Proteomes" id="UP000291078">
    <property type="component" value="Unassembled WGS sequence"/>
</dbReference>
<evidence type="ECO:0000256" key="3">
    <source>
        <dbReference type="ARBA" id="ARBA00023163"/>
    </source>
</evidence>
<keyword evidence="6" id="KW-1185">Reference proteome</keyword>
<accession>A0A4Q7R7R2</accession>
<keyword evidence="2" id="KW-0238">DNA-binding</keyword>
<protein>
    <submittedName>
        <fullName evidence="5">HxlR family transcriptional regulator</fullName>
    </submittedName>
</protein>
<sequence length="147" mass="16187">MPKTRSSYQPCPVARALDVVGDRWTMLIVRDAFDGISRFGDLQRNLGVAKNILADRLQKLVEAGILETRAASDGSSYQEYVLTETGEQLFPVLVALRQWGEKERFAPSEAHSVLVDKQSGQPLLPMLPLAHDGSALQPSDTMVHKVA</sequence>
<organism evidence="5 6">
    <name type="scientific">Cupriavidus agavae</name>
    <dbReference type="NCBI Taxonomy" id="1001822"/>
    <lineage>
        <taxon>Bacteria</taxon>
        <taxon>Pseudomonadati</taxon>
        <taxon>Pseudomonadota</taxon>
        <taxon>Betaproteobacteria</taxon>
        <taxon>Burkholderiales</taxon>
        <taxon>Burkholderiaceae</taxon>
        <taxon>Cupriavidus</taxon>
    </lineage>
</organism>
<dbReference type="GO" id="GO:0003677">
    <property type="term" value="F:DNA binding"/>
    <property type="evidence" value="ECO:0007669"/>
    <property type="project" value="UniProtKB-KW"/>
</dbReference>
<dbReference type="SUPFAM" id="SSF46785">
    <property type="entry name" value="Winged helix' DNA-binding domain"/>
    <property type="match status" value="1"/>
</dbReference>
<comment type="caution">
    <text evidence="5">The sequence shown here is derived from an EMBL/GenBank/DDBJ whole genome shotgun (WGS) entry which is preliminary data.</text>
</comment>
<dbReference type="OrthoDB" id="9807069at2"/>
<keyword evidence="1" id="KW-0805">Transcription regulation</keyword>
<dbReference type="Pfam" id="PF01638">
    <property type="entry name" value="HxlR"/>
    <property type="match status" value="1"/>
</dbReference>
<evidence type="ECO:0000256" key="1">
    <source>
        <dbReference type="ARBA" id="ARBA00023015"/>
    </source>
</evidence>
<reference evidence="5 6" key="1">
    <citation type="journal article" date="2015" name="Stand. Genomic Sci.">
        <title>Genomic Encyclopedia of Bacterial and Archaeal Type Strains, Phase III: the genomes of soil and plant-associated and newly described type strains.</title>
        <authorList>
            <person name="Whitman W.B."/>
            <person name="Woyke T."/>
            <person name="Klenk H.P."/>
            <person name="Zhou Y."/>
            <person name="Lilburn T.G."/>
            <person name="Beck B.J."/>
            <person name="De Vos P."/>
            <person name="Vandamme P."/>
            <person name="Eisen J.A."/>
            <person name="Garrity G."/>
            <person name="Hugenholtz P."/>
            <person name="Kyrpides N.C."/>
        </authorList>
    </citation>
    <scope>NUCLEOTIDE SEQUENCE [LARGE SCALE GENOMIC DNA]</scope>
    <source>
        <strain evidence="5 6">ASC-9842</strain>
    </source>
</reference>
<dbReference type="Gene3D" id="1.10.10.10">
    <property type="entry name" value="Winged helix-like DNA-binding domain superfamily/Winged helix DNA-binding domain"/>
    <property type="match status" value="1"/>
</dbReference>
<name>A0A4Q7R7R2_9BURK</name>
<dbReference type="AlphaFoldDB" id="A0A4Q7R7R2"/>
<evidence type="ECO:0000313" key="6">
    <source>
        <dbReference type="Proteomes" id="UP000291078"/>
    </source>
</evidence>
<keyword evidence="3" id="KW-0804">Transcription</keyword>
<dbReference type="RefSeq" id="WP_130394050.1">
    <property type="nucleotide sequence ID" value="NZ_SGXM01000015.1"/>
</dbReference>
<dbReference type="InterPro" id="IPR036388">
    <property type="entry name" value="WH-like_DNA-bd_sf"/>
</dbReference>